<evidence type="ECO:0000313" key="3">
    <source>
        <dbReference type="Proteomes" id="UP001500936"/>
    </source>
</evidence>
<dbReference type="RefSeq" id="WP_345268005.1">
    <property type="nucleotide sequence ID" value="NZ_BAABHB010000004.1"/>
</dbReference>
<proteinExistence type="predicted"/>
<keyword evidence="3" id="KW-1185">Reference proteome</keyword>
<gene>
    <name evidence="2" type="ORF">GCM10023187_27310</name>
</gene>
<evidence type="ECO:0000256" key="1">
    <source>
        <dbReference type="SAM" id="MobiDB-lite"/>
    </source>
</evidence>
<feature type="region of interest" description="Disordered" evidence="1">
    <location>
        <begin position="1"/>
        <end position="20"/>
    </location>
</feature>
<organism evidence="2 3">
    <name type="scientific">Nibrella viscosa</name>
    <dbReference type="NCBI Taxonomy" id="1084524"/>
    <lineage>
        <taxon>Bacteria</taxon>
        <taxon>Pseudomonadati</taxon>
        <taxon>Bacteroidota</taxon>
        <taxon>Cytophagia</taxon>
        <taxon>Cytophagales</taxon>
        <taxon>Spirosomataceae</taxon>
        <taxon>Nibrella</taxon>
    </lineage>
</organism>
<comment type="caution">
    <text evidence="2">The sequence shown here is derived from an EMBL/GenBank/DDBJ whole genome shotgun (WGS) entry which is preliminary data.</text>
</comment>
<evidence type="ECO:0000313" key="2">
    <source>
        <dbReference type="EMBL" id="GAA4407091.1"/>
    </source>
</evidence>
<accession>A0ABP8KIA1</accession>
<reference evidence="3" key="1">
    <citation type="journal article" date="2019" name="Int. J. Syst. Evol. Microbiol.">
        <title>The Global Catalogue of Microorganisms (GCM) 10K type strain sequencing project: providing services to taxonomists for standard genome sequencing and annotation.</title>
        <authorList>
            <consortium name="The Broad Institute Genomics Platform"/>
            <consortium name="The Broad Institute Genome Sequencing Center for Infectious Disease"/>
            <person name="Wu L."/>
            <person name="Ma J."/>
        </authorList>
    </citation>
    <scope>NUCLEOTIDE SEQUENCE [LARGE SCALE GENOMIC DNA]</scope>
    <source>
        <strain evidence="3">JCM 17925</strain>
    </source>
</reference>
<feature type="region of interest" description="Disordered" evidence="1">
    <location>
        <begin position="88"/>
        <end position="119"/>
    </location>
</feature>
<dbReference type="EMBL" id="BAABHB010000004">
    <property type="protein sequence ID" value="GAA4407091.1"/>
    <property type="molecule type" value="Genomic_DNA"/>
</dbReference>
<feature type="compositionally biased region" description="Basic residues" evidence="1">
    <location>
        <begin position="1"/>
        <end position="10"/>
    </location>
</feature>
<name>A0ABP8KIA1_9BACT</name>
<dbReference type="Proteomes" id="UP001500936">
    <property type="component" value="Unassembled WGS sequence"/>
</dbReference>
<feature type="compositionally biased region" description="Basic and acidic residues" evidence="1">
    <location>
        <begin position="11"/>
        <end position="20"/>
    </location>
</feature>
<protein>
    <submittedName>
        <fullName evidence="2">Uncharacterized protein</fullName>
    </submittedName>
</protein>
<sequence>MSRTAKKQQRKAPDSPEVKLIKNGLTKKEMAKAREQWLNHEGPYMNLAEALAYEAEPDKNHTQTDQSSSGIKAVIEAVDSAFVRVEANNEEVTNLPAPPRSNRKGKAQTAKETLQPEHH</sequence>